<evidence type="ECO:0000259" key="6">
    <source>
        <dbReference type="PROSITE" id="PS50863"/>
    </source>
</evidence>
<feature type="region of interest" description="Disordered" evidence="5">
    <location>
        <begin position="400"/>
        <end position="451"/>
    </location>
</feature>
<gene>
    <name evidence="7" type="primary">LOC112274872</name>
</gene>
<dbReference type="AlphaFoldDB" id="A0A7I4FFK1"/>
<evidence type="ECO:0000256" key="3">
    <source>
        <dbReference type="ARBA" id="ARBA00023163"/>
    </source>
</evidence>
<name>A0A7I4FFK1_PHYPA</name>
<proteinExistence type="predicted"/>
<evidence type="ECO:0000256" key="1">
    <source>
        <dbReference type="ARBA" id="ARBA00023015"/>
    </source>
</evidence>
<feature type="compositionally biased region" description="Basic and acidic residues" evidence="5">
    <location>
        <begin position="423"/>
        <end position="449"/>
    </location>
</feature>
<keyword evidence="2" id="KW-0238">DNA-binding</keyword>
<dbReference type="Proteomes" id="UP000006727">
    <property type="component" value="Chromosome 22"/>
</dbReference>
<dbReference type="EMBL" id="ABEU02000022">
    <property type="status" value="NOT_ANNOTATED_CDS"/>
    <property type="molecule type" value="Genomic_DNA"/>
</dbReference>
<dbReference type="Pfam" id="PF02362">
    <property type="entry name" value="B3"/>
    <property type="match status" value="2"/>
</dbReference>
<keyword evidence="3" id="KW-0804">Transcription</keyword>
<dbReference type="PANTHER" id="PTHR31391">
    <property type="entry name" value="B3 DOMAIN-CONTAINING PROTEIN OS11G0197600-RELATED"/>
    <property type="match status" value="1"/>
</dbReference>
<dbReference type="SUPFAM" id="SSF101936">
    <property type="entry name" value="DNA-binding pseudobarrel domain"/>
    <property type="match status" value="2"/>
</dbReference>
<feature type="region of interest" description="Disordered" evidence="5">
    <location>
        <begin position="526"/>
        <end position="573"/>
    </location>
</feature>
<keyword evidence="4" id="KW-0539">Nucleus</keyword>
<dbReference type="InterPro" id="IPR044837">
    <property type="entry name" value="REM16-like"/>
</dbReference>
<evidence type="ECO:0000313" key="7">
    <source>
        <dbReference type="EnsemblPlants" id="Pp3c22_9950V3.2"/>
    </source>
</evidence>
<dbReference type="PROSITE" id="PS50863">
    <property type="entry name" value="B3"/>
    <property type="match status" value="2"/>
</dbReference>
<dbReference type="PANTHER" id="PTHR31391:SF157">
    <property type="entry name" value="B3 DOMAIN-CONTAINING PROTEIN REM16"/>
    <property type="match status" value="1"/>
</dbReference>
<evidence type="ECO:0000256" key="2">
    <source>
        <dbReference type="ARBA" id="ARBA00023125"/>
    </source>
</evidence>
<dbReference type="SMART" id="SM01019">
    <property type="entry name" value="B3"/>
    <property type="match status" value="2"/>
</dbReference>
<dbReference type="Gramene" id="Pp3c22_9950V3.2">
    <property type="protein sequence ID" value="Pp3c22_9950V3.2"/>
    <property type="gene ID" value="Pp3c22_9950"/>
</dbReference>
<reference evidence="7 8" key="1">
    <citation type="journal article" date="2008" name="Science">
        <title>The Physcomitrella genome reveals evolutionary insights into the conquest of land by plants.</title>
        <authorList>
            <person name="Rensing S."/>
            <person name="Lang D."/>
            <person name="Zimmer A."/>
            <person name="Terry A."/>
            <person name="Salamov A."/>
            <person name="Shapiro H."/>
            <person name="Nishiyama T."/>
            <person name="Perroud P.-F."/>
            <person name="Lindquist E."/>
            <person name="Kamisugi Y."/>
            <person name="Tanahashi T."/>
            <person name="Sakakibara K."/>
            <person name="Fujita T."/>
            <person name="Oishi K."/>
            <person name="Shin-I T."/>
            <person name="Kuroki Y."/>
            <person name="Toyoda A."/>
            <person name="Suzuki Y."/>
            <person name="Hashimoto A."/>
            <person name="Yamaguchi K."/>
            <person name="Sugano A."/>
            <person name="Kohara Y."/>
            <person name="Fujiyama A."/>
            <person name="Anterola A."/>
            <person name="Aoki S."/>
            <person name="Ashton N."/>
            <person name="Barbazuk W.B."/>
            <person name="Barker E."/>
            <person name="Bennetzen J."/>
            <person name="Bezanilla M."/>
            <person name="Blankenship R."/>
            <person name="Cho S.H."/>
            <person name="Dutcher S."/>
            <person name="Estelle M."/>
            <person name="Fawcett J.A."/>
            <person name="Gundlach H."/>
            <person name="Hanada K."/>
            <person name="Heyl A."/>
            <person name="Hicks K.A."/>
            <person name="Hugh J."/>
            <person name="Lohr M."/>
            <person name="Mayer K."/>
            <person name="Melkozernov A."/>
            <person name="Murata T."/>
            <person name="Nelson D."/>
            <person name="Pils B."/>
            <person name="Prigge M."/>
            <person name="Reiss B."/>
            <person name="Renner T."/>
            <person name="Rombauts S."/>
            <person name="Rushton P."/>
            <person name="Sanderfoot A."/>
            <person name="Schween G."/>
            <person name="Shiu S.-H."/>
            <person name="Stueber K."/>
            <person name="Theodoulou F.L."/>
            <person name="Tu H."/>
            <person name="Van de Peer Y."/>
            <person name="Verrier P.J."/>
            <person name="Waters E."/>
            <person name="Wood A."/>
            <person name="Yang L."/>
            <person name="Cove D."/>
            <person name="Cuming A."/>
            <person name="Hasebe M."/>
            <person name="Lucas S."/>
            <person name="Mishler D.B."/>
            <person name="Reski R."/>
            <person name="Grigoriev I."/>
            <person name="Quatrano R.S."/>
            <person name="Boore J.L."/>
        </authorList>
    </citation>
    <scope>NUCLEOTIDE SEQUENCE [LARGE SCALE GENOMIC DNA]</scope>
    <source>
        <strain evidence="7 8">cv. Gransden 2004</strain>
    </source>
</reference>
<keyword evidence="8" id="KW-1185">Reference proteome</keyword>
<sequence length="637" mass="70864">MKKVCEECRRNCLRLHGAEEDDVHPNLLCTPGGSEADKNVQTDRHPSFLKTMTESTIDTLKLPRSFLLDNSGRLSDSVILEGPCREQWRVELHGYGQSFNVSFGQGWSKFVVDHVLQVGDHLVFFLLQKSYFQVEVYDGFGVQKRSALDAVNTPLKTNTKNVDVVQQSLDLDHGVVQTEQKKPESATQPENAAQPLIDLIQSSESESMLMSARKIDMIIAEALRSEDSGHPIMKSPEVEKRKVLPPHVLVNGTVTSKRRPVTELEKARALQAASSLELVKPNVLVVMTKSHVYRGFLLSIPKRFSKDWLPSETKEVTLTNKSGHTWPAKWLASQGGLSAGWRRFSLDHRLEEHDVCVLELVDKANLVLLVHIFRVLGSPEEDEGLYFPTNSAVKAFDGKRNISNSPQVHDDHKGVSPYGNGSESDKKGSEHSSRGSDGLNDKSTSEPDKMTNSLKRKICVLGLEALPDKTKALGDQSHRETGTAAIHDVQAAEPDLGVRTRDPCGAELRPTAARQDLLTNFVDFPTTKRQHTLPSVSQEGDGKDQSGEDNANLADAPIPEQHTPSVRHERPRKELGQEYKVVHIYKGRSVGTSTEFLAELEGYSESIVSKLPRDDDTGFLWVPSNQFSWDMQTCCIE</sequence>
<evidence type="ECO:0000313" key="8">
    <source>
        <dbReference type="Proteomes" id="UP000006727"/>
    </source>
</evidence>
<dbReference type="GO" id="GO:0003677">
    <property type="term" value="F:DNA binding"/>
    <property type="evidence" value="ECO:0007669"/>
    <property type="project" value="UniProtKB-KW"/>
</dbReference>
<reference evidence="7 8" key="2">
    <citation type="journal article" date="2018" name="Plant J.">
        <title>The Physcomitrella patens chromosome-scale assembly reveals moss genome structure and evolution.</title>
        <authorList>
            <person name="Lang D."/>
            <person name="Ullrich K.K."/>
            <person name="Murat F."/>
            <person name="Fuchs J."/>
            <person name="Jenkins J."/>
            <person name="Haas F.B."/>
            <person name="Piednoel M."/>
            <person name="Gundlach H."/>
            <person name="Van Bel M."/>
            <person name="Meyberg R."/>
            <person name="Vives C."/>
            <person name="Morata J."/>
            <person name="Symeonidi A."/>
            <person name="Hiss M."/>
            <person name="Muchero W."/>
            <person name="Kamisugi Y."/>
            <person name="Saleh O."/>
            <person name="Blanc G."/>
            <person name="Decker E.L."/>
            <person name="van Gessel N."/>
            <person name="Grimwood J."/>
            <person name="Hayes R.D."/>
            <person name="Graham S.W."/>
            <person name="Gunter L.E."/>
            <person name="McDaniel S.F."/>
            <person name="Hoernstein S.N.W."/>
            <person name="Larsson A."/>
            <person name="Li F.W."/>
            <person name="Perroud P.F."/>
            <person name="Phillips J."/>
            <person name="Ranjan P."/>
            <person name="Rokshar D.S."/>
            <person name="Rothfels C.J."/>
            <person name="Schneider L."/>
            <person name="Shu S."/>
            <person name="Stevenson D.W."/>
            <person name="Thummler F."/>
            <person name="Tillich M."/>
            <person name="Villarreal Aguilar J.C."/>
            <person name="Widiez T."/>
            <person name="Wong G.K."/>
            <person name="Wymore A."/>
            <person name="Zhang Y."/>
            <person name="Zimmer A.D."/>
            <person name="Quatrano R.S."/>
            <person name="Mayer K.F.X."/>
            <person name="Goodstein D."/>
            <person name="Casacuberta J.M."/>
            <person name="Vandepoele K."/>
            <person name="Reski R."/>
            <person name="Cuming A.C."/>
            <person name="Tuskan G.A."/>
            <person name="Maumus F."/>
            <person name="Salse J."/>
            <person name="Schmutz J."/>
            <person name="Rensing S.A."/>
        </authorList>
    </citation>
    <scope>NUCLEOTIDE SEQUENCE [LARGE SCALE GENOMIC DNA]</scope>
    <source>
        <strain evidence="7 8">cv. Gransden 2004</strain>
    </source>
</reference>
<dbReference type="CDD" id="cd10017">
    <property type="entry name" value="B3_DNA"/>
    <property type="match status" value="2"/>
</dbReference>
<evidence type="ECO:0000256" key="4">
    <source>
        <dbReference type="ARBA" id="ARBA00023242"/>
    </source>
</evidence>
<feature type="domain" description="TF-B3" evidence="6">
    <location>
        <begin position="45"/>
        <end position="140"/>
    </location>
</feature>
<organism evidence="7 8">
    <name type="scientific">Physcomitrium patens</name>
    <name type="common">Spreading-leaved earth moss</name>
    <name type="synonym">Physcomitrella patens</name>
    <dbReference type="NCBI Taxonomy" id="3218"/>
    <lineage>
        <taxon>Eukaryota</taxon>
        <taxon>Viridiplantae</taxon>
        <taxon>Streptophyta</taxon>
        <taxon>Embryophyta</taxon>
        <taxon>Bryophyta</taxon>
        <taxon>Bryophytina</taxon>
        <taxon>Bryopsida</taxon>
        <taxon>Funariidae</taxon>
        <taxon>Funariales</taxon>
        <taxon>Funariaceae</taxon>
        <taxon>Physcomitrium</taxon>
    </lineage>
</organism>
<keyword evidence="1" id="KW-0805">Transcription regulation</keyword>
<evidence type="ECO:0000256" key="5">
    <source>
        <dbReference type="SAM" id="MobiDB-lite"/>
    </source>
</evidence>
<dbReference type="Gene3D" id="2.40.330.10">
    <property type="entry name" value="DNA-binding pseudobarrel domain"/>
    <property type="match status" value="2"/>
</dbReference>
<accession>A0A7I4FFK1</accession>
<dbReference type="EnsemblPlants" id="Pp3c22_9950V3.2">
    <property type="protein sequence ID" value="Pp3c22_9950V3.2"/>
    <property type="gene ID" value="Pp3c22_9950"/>
</dbReference>
<dbReference type="InterPro" id="IPR003340">
    <property type="entry name" value="B3_DNA-bd"/>
</dbReference>
<reference evidence="7" key="3">
    <citation type="submission" date="2020-12" db="UniProtKB">
        <authorList>
            <consortium name="EnsemblPlants"/>
        </authorList>
    </citation>
    <scope>IDENTIFICATION</scope>
</reference>
<feature type="domain" description="TF-B3" evidence="6">
    <location>
        <begin position="283"/>
        <end position="376"/>
    </location>
</feature>
<protein>
    <recommendedName>
        <fullName evidence="6">TF-B3 domain-containing protein</fullName>
    </recommendedName>
</protein>
<dbReference type="InterPro" id="IPR015300">
    <property type="entry name" value="DNA-bd_pseudobarrel_sf"/>
</dbReference>